<evidence type="ECO:0000256" key="1">
    <source>
        <dbReference type="SAM" id="Phobius"/>
    </source>
</evidence>
<dbReference type="InterPro" id="IPR019074">
    <property type="entry name" value="YabQ"/>
</dbReference>
<keyword evidence="3" id="KW-1185">Reference proteome</keyword>
<keyword evidence="1" id="KW-0812">Transmembrane</keyword>
<proteinExistence type="predicted"/>
<dbReference type="Proteomes" id="UP000076268">
    <property type="component" value="Unassembled WGS sequence"/>
</dbReference>
<gene>
    <name evidence="2" type="ORF">AXX12_01640</name>
</gene>
<organism evidence="2 3">
    <name type="scientific">Anaerosporomusa subterranea</name>
    <dbReference type="NCBI Taxonomy" id="1794912"/>
    <lineage>
        <taxon>Bacteria</taxon>
        <taxon>Bacillati</taxon>
        <taxon>Bacillota</taxon>
        <taxon>Negativicutes</taxon>
        <taxon>Acetonemataceae</taxon>
        <taxon>Anaerosporomusa</taxon>
    </lineage>
</organism>
<keyword evidence="1" id="KW-1133">Transmembrane helix</keyword>
<feature type="transmembrane region" description="Helical" evidence="1">
    <location>
        <begin position="66"/>
        <end position="91"/>
    </location>
</feature>
<dbReference type="AlphaFoldDB" id="A0A154BWU9"/>
<dbReference type="STRING" id="1794912.AXX12_01640"/>
<dbReference type="EMBL" id="LSGP01000001">
    <property type="protein sequence ID" value="KYZ78270.1"/>
    <property type="molecule type" value="Genomic_DNA"/>
</dbReference>
<dbReference type="OrthoDB" id="1685240at2"/>
<name>A0A154BWU9_ANASB</name>
<protein>
    <recommendedName>
        <fullName evidence="4">Spore cortex biosynthesis protein YabQ</fullName>
    </recommendedName>
</protein>
<keyword evidence="1" id="KW-0472">Membrane</keyword>
<accession>A0A154BWU9</accession>
<reference evidence="2 3" key="1">
    <citation type="submission" date="2016-02" db="EMBL/GenBank/DDBJ databases">
        <title>Anaerosporomusa subterraneum gen. nov., sp. nov., a spore-forming obligate anaerobe isolated from saprolite.</title>
        <authorList>
            <person name="Choi J.K."/>
            <person name="Shah M."/>
            <person name="Yee N."/>
        </authorList>
    </citation>
    <scope>NUCLEOTIDE SEQUENCE [LARGE SCALE GENOMIC DNA]</scope>
    <source>
        <strain evidence="2 3">RU4</strain>
    </source>
</reference>
<comment type="caution">
    <text evidence="2">The sequence shown here is derived from an EMBL/GenBank/DDBJ whole genome shotgun (WGS) entry which is preliminary data.</text>
</comment>
<feature type="transmembrane region" description="Helical" evidence="1">
    <location>
        <begin position="6"/>
        <end position="25"/>
    </location>
</feature>
<feature type="transmembrane region" description="Helical" evidence="1">
    <location>
        <begin position="103"/>
        <end position="120"/>
    </location>
</feature>
<evidence type="ECO:0008006" key="4">
    <source>
        <dbReference type="Google" id="ProtNLM"/>
    </source>
</evidence>
<dbReference type="Pfam" id="PF09578">
    <property type="entry name" value="Spore_YabQ"/>
    <property type="match status" value="1"/>
</dbReference>
<feature type="transmembrane region" description="Helical" evidence="1">
    <location>
        <begin position="37"/>
        <end position="60"/>
    </location>
</feature>
<evidence type="ECO:0000313" key="2">
    <source>
        <dbReference type="EMBL" id="KYZ78270.1"/>
    </source>
</evidence>
<dbReference type="RefSeq" id="WP_066237181.1">
    <property type="nucleotide sequence ID" value="NZ_LSGP01000001.1"/>
</dbReference>
<evidence type="ECO:0000313" key="3">
    <source>
        <dbReference type="Proteomes" id="UP000076268"/>
    </source>
</evidence>
<dbReference type="NCBIfam" id="TIGR02893">
    <property type="entry name" value="spore_yabQ"/>
    <property type="match status" value="1"/>
</dbReference>
<sequence>MNEQLYTFLLLAATGAVLAFVFDCYRVTRNTLKLRRFATALGDLFYWLLATVVVFLALLKGNWGEIRFFVFLALFSGAGLYFRFLSVYATLILGKTARTIGKILRLVGVVISYLLIRPILLPTRWVYRRAISGGTRLFRWATVPKDGKPPEV</sequence>